<evidence type="ECO:0000313" key="4">
    <source>
        <dbReference type="EMBL" id="KAF7545206.1"/>
    </source>
</evidence>
<dbReference type="AlphaFoldDB" id="A0A9P5H3H9"/>
<comment type="caution">
    <text evidence="4">The sequence shown here is derived from an EMBL/GenBank/DDBJ whole genome shotgun (WGS) entry which is preliminary data.</text>
</comment>
<keyword evidence="1" id="KW-0539">Nucleus</keyword>
<accession>A0A9P5H3H9</accession>
<evidence type="ECO:0000256" key="1">
    <source>
        <dbReference type="ARBA" id="ARBA00023242"/>
    </source>
</evidence>
<reference evidence="4" key="1">
    <citation type="submission" date="2020-03" db="EMBL/GenBank/DDBJ databases">
        <title>Draft Genome Sequence of Cylindrodendrum hubeiense.</title>
        <authorList>
            <person name="Buettner E."/>
            <person name="Kellner H."/>
        </authorList>
    </citation>
    <scope>NUCLEOTIDE SEQUENCE</scope>
    <source>
        <strain evidence="4">IHI 201604</strain>
    </source>
</reference>
<sequence>MPCLKRGQRCSFVDDGSHHQGPVSPARVSPGASRSFNDAEFSLNDAFVIDPAEGFMALTSEDSGNKDATTGNVYLDNDIRHAGFINPENMDASTVYGGLGNTRIWSDPATEPQHSPPEMAMGIDTMLYDLDGISTAMQSIHRETNGMQDQMTANQAASQNSDPASSTSSPMELADIRYRCSPNVVSTSPIEQLNGPNSIDQRPDFQSTYFGLSSESDPYLLRHYLYNEAEEFPFLRVIYRRAQPEPQDSDDPTQPSSTATRRKTKPHVPIQFLMTSNELGEELKRVGPTAQVADHHSVRSELNRLVNEEHGRRLVLLSYDDVLCVSSIYKKPSSERLWQIVYEGVQSDLHTPRLATISAALLFLNKPRVGVQHVSADTSFTWSFTASIIGLTTSLGLHLDCKSWCIPDWEKRLRRRLWWMAFSEATWRSLLLGRPSVIAKDQWNVSGLTSSDFEVDETILQDNVPGEVQNFLRTMRASVSGWEGYVISQHIATLACIADDIYSALYTIRATQSLADNLDASIRTIRPLREELALWYAKLPMSLKSPRKTGPERAAPIVPSSAACLRFAYLTLEVLLYRALLRPLGGADFGDDMPQVREDAMGTSNTGSRPDDQDFTNMQQLSSDRHEQHASLRDQAEPIISAAEKCAVLVTNFTVELMSWDFAGFWVSYWMANDV</sequence>
<dbReference type="EMBL" id="JAANBB010000265">
    <property type="protein sequence ID" value="KAF7545206.1"/>
    <property type="molecule type" value="Genomic_DNA"/>
</dbReference>
<organism evidence="4 5">
    <name type="scientific">Cylindrodendrum hubeiense</name>
    <dbReference type="NCBI Taxonomy" id="595255"/>
    <lineage>
        <taxon>Eukaryota</taxon>
        <taxon>Fungi</taxon>
        <taxon>Dikarya</taxon>
        <taxon>Ascomycota</taxon>
        <taxon>Pezizomycotina</taxon>
        <taxon>Sordariomycetes</taxon>
        <taxon>Hypocreomycetidae</taxon>
        <taxon>Hypocreales</taxon>
        <taxon>Nectriaceae</taxon>
        <taxon>Cylindrodendrum</taxon>
    </lineage>
</organism>
<feature type="compositionally biased region" description="Polar residues" evidence="2">
    <location>
        <begin position="150"/>
        <end position="170"/>
    </location>
</feature>
<dbReference type="GO" id="GO:0005634">
    <property type="term" value="C:nucleus"/>
    <property type="evidence" value="ECO:0007669"/>
    <property type="project" value="TreeGrafter"/>
</dbReference>
<dbReference type="Proteomes" id="UP000722485">
    <property type="component" value="Unassembled WGS sequence"/>
</dbReference>
<dbReference type="CDD" id="cd12148">
    <property type="entry name" value="fungal_TF_MHR"/>
    <property type="match status" value="1"/>
</dbReference>
<feature type="region of interest" description="Disordered" evidence="2">
    <location>
        <begin position="244"/>
        <end position="266"/>
    </location>
</feature>
<name>A0A9P5H3H9_9HYPO</name>
<dbReference type="GO" id="GO:0008270">
    <property type="term" value="F:zinc ion binding"/>
    <property type="evidence" value="ECO:0007669"/>
    <property type="project" value="InterPro"/>
</dbReference>
<feature type="domain" description="Xylanolytic transcriptional activator regulatory" evidence="3">
    <location>
        <begin position="374"/>
        <end position="536"/>
    </location>
</feature>
<dbReference type="InterPro" id="IPR007219">
    <property type="entry name" value="XnlR_reg_dom"/>
</dbReference>
<keyword evidence="5" id="KW-1185">Reference proteome</keyword>
<feature type="region of interest" description="Disordered" evidence="2">
    <location>
        <begin position="150"/>
        <end position="171"/>
    </location>
</feature>
<dbReference type="GO" id="GO:0006351">
    <property type="term" value="P:DNA-templated transcription"/>
    <property type="evidence" value="ECO:0007669"/>
    <property type="project" value="InterPro"/>
</dbReference>
<feature type="region of interest" description="Disordered" evidence="2">
    <location>
        <begin position="11"/>
        <end position="33"/>
    </location>
</feature>
<feature type="compositionally biased region" description="Basic and acidic residues" evidence="2">
    <location>
        <begin position="623"/>
        <end position="632"/>
    </location>
</feature>
<evidence type="ECO:0000313" key="5">
    <source>
        <dbReference type="Proteomes" id="UP000722485"/>
    </source>
</evidence>
<gene>
    <name evidence="4" type="ORF">G7Z17_g9360</name>
</gene>
<dbReference type="OrthoDB" id="1924787at2759"/>
<dbReference type="Pfam" id="PF04082">
    <property type="entry name" value="Fungal_trans"/>
    <property type="match status" value="1"/>
</dbReference>
<dbReference type="GO" id="GO:0003677">
    <property type="term" value="F:DNA binding"/>
    <property type="evidence" value="ECO:0007669"/>
    <property type="project" value="InterPro"/>
</dbReference>
<dbReference type="GO" id="GO:0001080">
    <property type="term" value="P:nitrogen catabolite activation of transcription from RNA polymerase II promoter"/>
    <property type="evidence" value="ECO:0007669"/>
    <property type="project" value="TreeGrafter"/>
</dbReference>
<dbReference type="PANTHER" id="PTHR31668:SF4">
    <property type="entry name" value="TRANSCRIPTIONAL ACTIVATOR PROTEIN DAL81"/>
    <property type="match status" value="1"/>
</dbReference>
<feature type="region of interest" description="Disordered" evidence="2">
    <location>
        <begin position="592"/>
        <end position="632"/>
    </location>
</feature>
<dbReference type="InterPro" id="IPR050797">
    <property type="entry name" value="Carb_Metab_Trans_Reg"/>
</dbReference>
<evidence type="ECO:0000259" key="3">
    <source>
        <dbReference type="Pfam" id="PF04082"/>
    </source>
</evidence>
<proteinExistence type="predicted"/>
<dbReference type="PANTHER" id="PTHR31668">
    <property type="entry name" value="GLUCOSE TRANSPORT TRANSCRIPTION REGULATOR RGT1-RELATED-RELATED"/>
    <property type="match status" value="1"/>
</dbReference>
<protein>
    <recommendedName>
        <fullName evidence="3">Xylanolytic transcriptional activator regulatory domain-containing protein</fullName>
    </recommendedName>
</protein>
<evidence type="ECO:0000256" key="2">
    <source>
        <dbReference type="SAM" id="MobiDB-lite"/>
    </source>
</evidence>